<gene>
    <name evidence="1" type="ORF">WISP_73233</name>
</gene>
<sequence>MDMGCKAKGDGYRLQGTGGWIWAARHRGMDTGCKEQEDGYGLQGTGGWIWAARNRRMDTGCKAQGDGYRLQGTGGWIWAARHRGMDTGCKAREDGYEPQVLPELCSSTDFSESTALGTGGQCGKNYGSAKRIIRNTEDSTFQKNCMNRGTLA</sequence>
<name>A0ABQ9DBE7_9PASS</name>
<evidence type="ECO:0000313" key="1">
    <source>
        <dbReference type="EMBL" id="KAJ7416172.1"/>
    </source>
</evidence>
<evidence type="ECO:0000313" key="2">
    <source>
        <dbReference type="Proteomes" id="UP001145742"/>
    </source>
</evidence>
<protein>
    <submittedName>
        <fullName evidence="1">Uncharacterized protein</fullName>
    </submittedName>
</protein>
<proteinExistence type="predicted"/>
<reference evidence="1" key="1">
    <citation type="submission" date="2019-10" db="EMBL/GenBank/DDBJ databases">
        <authorList>
            <person name="Soares A.E.R."/>
            <person name="Aleixo A."/>
            <person name="Schneider P."/>
            <person name="Miyaki C.Y."/>
            <person name="Schneider M.P."/>
            <person name="Mello C."/>
            <person name="Vasconcelos A.T.R."/>
        </authorList>
    </citation>
    <scope>NUCLEOTIDE SEQUENCE</scope>
    <source>
        <tissue evidence="1">Muscle</tissue>
    </source>
</reference>
<accession>A0ABQ9DBE7</accession>
<dbReference type="EMBL" id="WHWB01033854">
    <property type="protein sequence ID" value="KAJ7416172.1"/>
    <property type="molecule type" value="Genomic_DNA"/>
</dbReference>
<dbReference type="Proteomes" id="UP001145742">
    <property type="component" value="Unassembled WGS sequence"/>
</dbReference>
<organism evidence="1 2">
    <name type="scientific">Willisornis vidua</name>
    <name type="common">Xingu scale-backed antbird</name>
    <dbReference type="NCBI Taxonomy" id="1566151"/>
    <lineage>
        <taxon>Eukaryota</taxon>
        <taxon>Metazoa</taxon>
        <taxon>Chordata</taxon>
        <taxon>Craniata</taxon>
        <taxon>Vertebrata</taxon>
        <taxon>Euteleostomi</taxon>
        <taxon>Archelosauria</taxon>
        <taxon>Archosauria</taxon>
        <taxon>Dinosauria</taxon>
        <taxon>Saurischia</taxon>
        <taxon>Theropoda</taxon>
        <taxon>Coelurosauria</taxon>
        <taxon>Aves</taxon>
        <taxon>Neognathae</taxon>
        <taxon>Neoaves</taxon>
        <taxon>Telluraves</taxon>
        <taxon>Australaves</taxon>
        <taxon>Passeriformes</taxon>
        <taxon>Thamnophilidae</taxon>
        <taxon>Willisornis</taxon>
    </lineage>
</organism>
<comment type="caution">
    <text evidence="1">The sequence shown here is derived from an EMBL/GenBank/DDBJ whole genome shotgun (WGS) entry which is preliminary data.</text>
</comment>
<keyword evidence="2" id="KW-1185">Reference proteome</keyword>